<evidence type="ECO:0000313" key="3">
    <source>
        <dbReference type="EMBL" id="MPM60931.1"/>
    </source>
</evidence>
<proteinExistence type="predicted"/>
<reference evidence="3" key="1">
    <citation type="submission" date="2019-08" db="EMBL/GenBank/DDBJ databases">
        <authorList>
            <person name="Kucharzyk K."/>
            <person name="Murdoch R.W."/>
            <person name="Higgins S."/>
            <person name="Loffler F."/>
        </authorList>
    </citation>
    <scope>NUCLEOTIDE SEQUENCE</scope>
</reference>
<comment type="caution">
    <text evidence="3">The sequence shown here is derived from an EMBL/GenBank/DDBJ whole genome shotgun (WGS) entry which is preliminary data.</text>
</comment>
<dbReference type="SUPFAM" id="SSF50151">
    <property type="entry name" value="SacY-like RNA-binding domain"/>
    <property type="match status" value="1"/>
</dbReference>
<name>A0A645B8H6_9ZZZZ</name>
<feature type="domain" description="PRD" evidence="2">
    <location>
        <begin position="171"/>
        <end position="278"/>
    </location>
</feature>
<dbReference type="GO" id="GO:0006355">
    <property type="term" value="P:regulation of DNA-templated transcription"/>
    <property type="evidence" value="ECO:0007669"/>
    <property type="project" value="InterPro"/>
</dbReference>
<sequence>MIIEKILNNNVILTKNEKDEEVVAMGKGIAFKRKIGDIVPKESIDKVYTLSDKDTLSKFQQLIADIPMEYMTLTDDIISYAKLSLGKKLNDKIYIALTDHIHTAIERFKEGVAVKNAVLWDTRRFYKEEFAIGMKSLDLIEKRFNVRLPDDEAGFIALHIVNAEKDQDIKVVYKITKIMQEVSNIVKYYFGVSFDEESVYYYRFITHLKFFAERLLNGKSYTGEEDDGLLDVIKVKYKNSYECVEKISSFIEEKYNYVLANEEKLYLTIHIEKVVSRA</sequence>
<dbReference type="Pfam" id="PF00874">
    <property type="entry name" value="PRD"/>
    <property type="match status" value="2"/>
</dbReference>
<dbReference type="GO" id="GO:0003723">
    <property type="term" value="F:RNA binding"/>
    <property type="evidence" value="ECO:0007669"/>
    <property type="project" value="InterPro"/>
</dbReference>
<accession>A0A645B8H6</accession>
<dbReference type="NCBIfam" id="NF046042">
    <property type="entry name" value="LicT"/>
    <property type="match status" value="1"/>
</dbReference>
<feature type="domain" description="PRD" evidence="2">
    <location>
        <begin position="65"/>
        <end position="170"/>
    </location>
</feature>
<dbReference type="Pfam" id="PF03123">
    <property type="entry name" value="CAT_RBD"/>
    <property type="match status" value="1"/>
</dbReference>
<organism evidence="3">
    <name type="scientific">bioreactor metagenome</name>
    <dbReference type="NCBI Taxonomy" id="1076179"/>
    <lineage>
        <taxon>unclassified sequences</taxon>
        <taxon>metagenomes</taxon>
        <taxon>ecological metagenomes</taxon>
    </lineage>
</organism>
<protein>
    <submittedName>
        <fullName evidence="3">Transcription antiterminator LicT</fullName>
    </submittedName>
</protein>
<dbReference type="SUPFAM" id="SSF63520">
    <property type="entry name" value="PTS-regulatory domain, PRD"/>
    <property type="match status" value="2"/>
</dbReference>
<dbReference type="PANTHER" id="PTHR30185">
    <property type="entry name" value="CRYPTIC BETA-GLUCOSIDE BGL OPERON ANTITERMINATOR"/>
    <property type="match status" value="1"/>
</dbReference>
<dbReference type="InterPro" id="IPR050661">
    <property type="entry name" value="BglG_antiterminators"/>
</dbReference>
<evidence type="ECO:0000259" key="2">
    <source>
        <dbReference type="PROSITE" id="PS51372"/>
    </source>
</evidence>
<dbReference type="PROSITE" id="PS51372">
    <property type="entry name" value="PRD_2"/>
    <property type="match status" value="2"/>
</dbReference>
<dbReference type="EMBL" id="VSSQ01018064">
    <property type="protein sequence ID" value="MPM60931.1"/>
    <property type="molecule type" value="Genomic_DNA"/>
</dbReference>
<evidence type="ECO:0000256" key="1">
    <source>
        <dbReference type="ARBA" id="ARBA00022737"/>
    </source>
</evidence>
<dbReference type="PANTHER" id="PTHR30185:SF15">
    <property type="entry name" value="CRYPTIC BETA-GLUCOSIDE BGL OPERON ANTITERMINATOR"/>
    <property type="match status" value="1"/>
</dbReference>
<gene>
    <name evidence="3" type="primary">licT_5</name>
    <name evidence="3" type="ORF">SDC9_107785</name>
</gene>
<dbReference type="SMART" id="SM01061">
    <property type="entry name" value="CAT_RBD"/>
    <property type="match status" value="1"/>
</dbReference>
<dbReference type="InterPro" id="IPR004341">
    <property type="entry name" value="CAT_RNA-bd_dom"/>
</dbReference>
<dbReference type="InterPro" id="IPR036634">
    <property type="entry name" value="PRD_sf"/>
</dbReference>
<dbReference type="InterPro" id="IPR011608">
    <property type="entry name" value="PRD"/>
</dbReference>
<keyword evidence="1" id="KW-0677">Repeat</keyword>
<dbReference type="InterPro" id="IPR036650">
    <property type="entry name" value="CAT_RNA-bd_dom_sf"/>
</dbReference>
<dbReference type="AlphaFoldDB" id="A0A645B8H6"/>
<dbReference type="Gene3D" id="2.30.24.10">
    <property type="entry name" value="CAT RNA-binding domain"/>
    <property type="match status" value="1"/>
</dbReference>
<dbReference type="Gene3D" id="1.10.1790.10">
    <property type="entry name" value="PRD domain"/>
    <property type="match status" value="2"/>
</dbReference>